<evidence type="ECO:0000313" key="3">
    <source>
        <dbReference type="EMBL" id="KAH6685368.1"/>
    </source>
</evidence>
<feature type="region of interest" description="Disordered" evidence="1">
    <location>
        <begin position="1"/>
        <end position="51"/>
    </location>
</feature>
<dbReference type="Pfam" id="PF01585">
    <property type="entry name" value="G-patch"/>
    <property type="match status" value="1"/>
</dbReference>
<feature type="region of interest" description="Disordered" evidence="1">
    <location>
        <begin position="226"/>
        <end position="262"/>
    </location>
</feature>
<dbReference type="PANTHER" id="PTHR21032">
    <property type="entry name" value="G PATCH DOMAIN-CONTAINING PROTEIN 11"/>
    <property type="match status" value="1"/>
</dbReference>
<dbReference type="SMART" id="SM00443">
    <property type="entry name" value="G_patch"/>
    <property type="match status" value="1"/>
</dbReference>
<dbReference type="AlphaFoldDB" id="A0A9P9A962"/>
<dbReference type="GO" id="GO:0003676">
    <property type="term" value="F:nucleic acid binding"/>
    <property type="evidence" value="ECO:0007669"/>
    <property type="project" value="InterPro"/>
</dbReference>
<dbReference type="PROSITE" id="PS50174">
    <property type="entry name" value="G_PATCH"/>
    <property type="match status" value="1"/>
</dbReference>
<evidence type="ECO:0000313" key="4">
    <source>
        <dbReference type="Proteomes" id="UP000770015"/>
    </source>
</evidence>
<dbReference type="Proteomes" id="UP000770015">
    <property type="component" value="Unassembled WGS sequence"/>
</dbReference>
<accession>A0A9P9A962</accession>
<feature type="compositionally biased region" description="Basic and acidic residues" evidence="1">
    <location>
        <begin position="29"/>
        <end position="51"/>
    </location>
</feature>
<feature type="compositionally biased region" description="Basic and acidic residues" evidence="1">
    <location>
        <begin position="226"/>
        <end position="238"/>
    </location>
</feature>
<dbReference type="GO" id="GO:0000776">
    <property type="term" value="C:kinetochore"/>
    <property type="evidence" value="ECO:0007669"/>
    <property type="project" value="TreeGrafter"/>
</dbReference>
<proteinExistence type="predicted"/>
<dbReference type="InterPro" id="IPR000467">
    <property type="entry name" value="G_patch_dom"/>
</dbReference>
<dbReference type="Pfam" id="PF13821">
    <property type="entry name" value="DUF4187"/>
    <property type="match status" value="1"/>
</dbReference>
<sequence length="331" mass="38161">MSDDDDYMSMSFDQPEEKPLSSLQRRQQQKREAEIRGRPKSKAERAAEEVAAREAALSTSLLEEAAAKKNKGLAMMARMGFKAGSTLGAEGNKDARREPIGISMKEDRGGIGMENEKRRRLREAFGDADDDAAAKKRKVEEPGEYRDRMARERERERQERMVYSAQKVAEGMQEEADQQTTDGLEKSTAGGEETKAADGVKKQRNISSRPLKSINVLWRTLARQREEKERDHRMRYDLEQSLSRLPTYDDKDEDEDDKRALGKKKTTYVAAEDLDEEDPELDEFEALEPDEKLRRIVTFMRDQWNYCFWCKFKYPDDSMDGCSGLTEEDHD</sequence>
<reference evidence="3" key="1">
    <citation type="journal article" date="2021" name="Nat. Commun.">
        <title>Genetic determinants of endophytism in the Arabidopsis root mycobiome.</title>
        <authorList>
            <person name="Mesny F."/>
            <person name="Miyauchi S."/>
            <person name="Thiergart T."/>
            <person name="Pickel B."/>
            <person name="Atanasova L."/>
            <person name="Karlsson M."/>
            <person name="Huettel B."/>
            <person name="Barry K.W."/>
            <person name="Haridas S."/>
            <person name="Chen C."/>
            <person name="Bauer D."/>
            <person name="Andreopoulos W."/>
            <person name="Pangilinan J."/>
            <person name="LaButti K."/>
            <person name="Riley R."/>
            <person name="Lipzen A."/>
            <person name="Clum A."/>
            <person name="Drula E."/>
            <person name="Henrissat B."/>
            <person name="Kohler A."/>
            <person name="Grigoriev I.V."/>
            <person name="Martin F.M."/>
            <person name="Hacquard S."/>
        </authorList>
    </citation>
    <scope>NUCLEOTIDE SEQUENCE</scope>
    <source>
        <strain evidence="3">MPI-SDFR-AT-0117</strain>
    </source>
</reference>
<feature type="compositionally biased region" description="Basic and acidic residues" evidence="1">
    <location>
        <begin position="91"/>
        <end position="125"/>
    </location>
</feature>
<evidence type="ECO:0000256" key="1">
    <source>
        <dbReference type="SAM" id="MobiDB-lite"/>
    </source>
</evidence>
<gene>
    <name evidence="3" type="ORF">F5X68DRAFT_276802</name>
</gene>
<dbReference type="InterPro" id="IPR039249">
    <property type="entry name" value="GPATCH11"/>
</dbReference>
<evidence type="ECO:0000259" key="2">
    <source>
        <dbReference type="PROSITE" id="PS50174"/>
    </source>
</evidence>
<organism evidence="3 4">
    <name type="scientific">Plectosphaerella plurivora</name>
    <dbReference type="NCBI Taxonomy" id="936078"/>
    <lineage>
        <taxon>Eukaryota</taxon>
        <taxon>Fungi</taxon>
        <taxon>Dikarya</taxon>
        <taxon>Ascomycota</taxon>
        <taxon>Pezizomycotina</taxon>
        <taxon>Sordariomycetes</taxon>
        <taxon>Hypocreomycetidae</taxon>
        <taxon>Glomerellales</taxon>
        <taxon>Plectosphaerellaceae</taxon>
        <taxon>Plectosphaerella</taxon>
    </lineage>
</organism>
<dbReference type="InterPro" id="IPR025239">
    <property type="entry name" value="DUF4187"/>
</dbReference>
<comment type="caution">
    <text evidence="3">The sequence shown here is derived from an EMBL/GenBank/DDBJ whole genome shotgun (WGS) entry which is preliminary data.</text>
</comment>
<feature type="region of interest" description="Disordered" evidence="1">
    <location>
        <begin position="85"/>
        <end position="207"/>
    </location>
</feature>
<dbReference type="PANTHER" id="PTHR21032:SF0">
    <property type="entry name" value="G PATCH DOMAIN-CONTAINING PROTEIN 11"/>
    <property type="match status" value="1"/>
</dbReference>
<dbReference type="EMBL" id="JAGSXJ010000015">
    <property type="protein sequence ID" value="KAH6685368.1"/>
    <property type="molecule type" value="Genomic_DNA"/>
</dbReference>
<keyword evidence="4" id="KW-1185">Reference proteome</keyword>
<dbReference type="SMART" id="SM01173">
    <property type="entry name" value="DUF4187"/>
    <property type="match status" value="1"/>
</dbReference>
<protein>
    <submittedName>
        <fullName evidence="3">G-patch domain-containing protein</fullName>
    </submittedName>
</protein>
<feature type="compositionally biased region" description="Basic and acidic residues" evidence="1">
    <location>
        <begin position="192"/>
        <end position="201"/>
    </location>
</feature>
<dbReference type="OrthoDB" id="786951at2759"/>
<feature type="domain" description="G-patch" evidence="2">
    <location>
        <begin position="68"/>
        <end position="116"/>
    </location>
</feature>
<name>A0A9P9A962_9PEZI</name>
<feature type="compositionally biased region" description="Basic and acidic residues" evidence="1">
    <location>
        <begin position="132"/>
        <end position="160"/>
    </location>
</feature>